<proteinExistence type="predicted"/>
<evidence type="ECO:0000313" key="2">
    <source>
        <dbReference type="Proteomes" id="UP000192796"/>
    </source>
</evidence>
<evidence type="ECO:0000313" key="1">
    <source>
        <dbReference type="EMBL" id="OQP61470.1"/>
    </source>
</evidence>
<protein>
    <recommendedName>
        <fullName evidence="3">Carboxypeptidase-like regulatory domain-containing protein</fullName>
    </recommendedName>
</protein>
<evidence type="ECO:0008006" key="3">
    <source>
        <dbReference type="Google" id="ProtNLM"/>
    </source>
</evidence>
<dbReference type="Gene3D" id="2.60.40.1120">
    <property type="entry name" value="Carboxypeptidase-like, regulatory domain"/>
    <property type="match status" value="1"/>
</dbReference>
<dbReference type="OrthoDB" id="676678at2"/>
<dbReference type="SUPFAM" id="SSF49464">
    <property type="entry name" value="Carboxypeptidase regulatory domain-like"/>
    <property type="match status" value="1"/>
</dbReference>
<dbReference type="EMBL" id="LVYD01000057">
    <property type="protein sequence ID" value="OQP61470.1"/>
    <property type="molecule type" value="Genomic_DNA"/>
</dbReference>
<dbReference type="Proteomes" id="UP000192796">
    <property type="component" value="Unassembled WGS sequence"/>
</dbReference>
<name>A0A1V9FT10_9BACT</name>
<keyword evidence="2" id="KW-1185">Reference proteome</keyword>
<accession>A0A1V9FT10</accession>
<gene>
    <name evidence="1" type="ORF">A3860_31575</name>
</gene>
<sequence>MNRTHRNSWLIALPAFILHTSEIYPERPHTITGAVRNSATDKYIENVYIYITSGEEEALSNNKGAFTISTWQDLPVTLVIEHPVYKQKKIRITDASQYQLIKLDPKQ</sequence>
<dbReference type="RefSeq" id="WP_081150618.1">
    <property type="nucleotide sequence ID" value="NZ_LVYD01000057.1"/>
</dbReference>
<reference evidence="1 2" key="1">
    <citation type="submission" date="2016-03" db="EMBL/GenBank/DDBJ databases">
        <title>Niastella vici sp. nov., isolated from farmland soil.</title>
        <authorList>
            <person name="Chen L."/>
            <person name="Wang D."/>
            <person name="Yang S."/>
            <person name="Wang G."/>
        </authorList>
    </citation>
    <scope>NUCLEOTIDE SEQUENCE [LARGE SCALE GENOMIC DNA]</scope>
    <source>
        <strain evidence="1 2">DJ57</strain>
    </source>
</reference>
<dbReference type="InterPro" id="IPR008969">
    <property type="entry name" value="CarboxyPept-like_regulatory"/>
</dbReference>
<dbReference type="AlphaFoldDB" id="A0A1V9FT10"/>
<dbReference type="Pfam" id="PF13715">
    <property type="entry name" value="CarbopepD_reg_2"/>
    <property type="match status" value="1"/>
</dbReference>
<dbReference type="STRING" id="1703345.A3860_31575"/>
<comment type="caution">
    <text evidence="1">The sequence shown here is derived from an EMBL/GenBank/DDBJ whole genome shotgun (WGS) entry which is preliminary data.</text>
</comment>
<organism evidence="1 2">
    <name type="scientific">Niastella vici</name>
    <dbReference type="NCBI Taxonomy" id="1703345"/>
    <lineage>
        <taxon>Bacteria</taxon>
        <taxon>Pseudomonadati</taxon>
        <taxon>Bacteroidota</taxon>
        <taxon>Chitinophagia</taxon>
        <taxon>Chitinophagales</taxon>
        <taxon>Chitinophagaceae</taxon>
        <taxon>Niastella</taxon>
    </lineage>
</organism>